<sequence length="178" mass="20088">LRASNLIGYDIPGVAEHLIATLFADDTTVFLKKNDRLSDLMAVLDTWCAVSGAKFNKEKTEIIPIGQPKYHHDLVRTRKPTVHMDPIPEHIRIATDGEAVRILEAWYGNGVDATAIWTPTLEKIDATLDWWAARHPTLEGQKHIVQMTIGGMTQYLTKAQGMPKHVEQRLVKRVRAFL</sequence>
<proteinExistence type="predicted"/>
<evidence type="ECO:0000313" key="1">
    <source>
        <dbReference type="EMBL" id="PCH39162.1"/>
    </source>
</evidence>
<keyword evidence="2" id="KW-1185">Reference proteome</keyword>
<gene>
    <name evidence="1" type="ORF">WOLCODRAFT_85208</name>
</gene>
<reference evidence="1 2" key="1">
    <citation type="journal article" date="2012" name="Science">
        <title>The Paleozoic origin of enzymatic lignin decomposition reconstructed from 31 fungal genomes.</title>
        <authorList>
            <person name="Floudas D."/>
            <person name="Binder M."/>
            <person name="Riley R."/>
            <person name="Barry K."/>
            <person name="Blanchette R.A."/>
            <person name="Henrissat B."/>
            <person name="Martinez A.T."/>
            <person name="Otillar R."/>
            <person name="Spatafora J.W."/>
            <person name="Yadav J.S."/>
            <person name="Aerts A."/>
            <person name="Benoit I."/>
            <person name="Boyd A."/>
            <person name="Carlson A."/>
            <person name="Copeland A."/>
            <person name="Coutinho P.M."/>
            <person name="de Vries R.P."/>
            <person name="Ferreira P."/>
            <person name="Findley K."/>
            <person name="Foster B."/>
            <person name="Gaskell J."/>
            <person name="Glotzer D."/>
            <person name="Gorecki P."/>
            <person name="Heitman J."/>
            <person name="Hesse C."/>
            <person name="Hori C."/>
            <person name="Igarashi K."/>
            <person name="Jurgens J.A."/>
            <person name="Kallen N."/>
            <person name="Kersten P."/>
            <person name="Kohler A."/>
            <person name="Kuees U."/>
            <person name="Kumar T.K.A."/>
            <person name="Kuo A."/>
            <person name="LaButti K."/>
            <person name="Larrondo L.F."/>
            <person name="Lindquist E."/>
            <person name="Ling A."/>
            <person name="Lombard V."/>
            <person name="Lucas S."/>
            <person name="Lundell T."/>
            <person name="Martin R."/>
            <person name="McLaughlin D.J."/>
            <person name="Morgenstern I."/>
            <person name="Morin E."/>
            <person name="Murat C."/>
            <person name="Nagy L.G."/>
            <person name="Nolan M."/>
            <person name="Ohm R.A."/>
            <person name="Patyshakuliyeva A."/>
            <person name="Rokas A."/>
            <person name="Ruiz-Duenas F.J."/>
            <person name="Sabat G."/>
            <person name="Salamov A."/>
            <person name="Samejima M."/>
            <person name="Schmutz J."/>
            <person name="Slot J.C."/>
            <person name="St John F."/>
            <person name="Stenlid J."/>
            <person name="Sun H."/>
            <person name="Sun S."/>
            <person name="Syed K."/>
            <person name="Tsang A."/>
            <person name="Wiebenga A."/>
            <person name="Young D."/>
            <person name="Pisabarro A."/>
            <person name="Eastwood D.C."/>
            <person name="Martin F."/>
            <person name="Cullen D."/>
            <person name="Grigoriev I.V."/>
            <person name="Hibbett D.S."/>
        </authorList>
    </citation>
    <scope>NUCLEOTIDE SEQUENCE [LARGE SCALE GENOMIC DNA]</scope>
    <source>
        <strain evidence="1 2">MD-104</strain>
    </source>
</reference>
<dbReference type="Proteomes" id="UP000218811">
    <property type="component" value="Unassembled WGS sequence"/>
</dbReference>
<protein>
    <submittedName>
        <fullName evidence="1">Uncharacterized protein</fullName>
    </submittedName>
</protein>
<evidence type="ECO:0000313" key="2">
    <source>
        <dbReference type="Proteomes" id="UP000218811"/>
    </source>
</evidence>
<dbReference type="STRING" id="742152.A0A2H3JA70"/>
<dbReference type="OrthoDB" id="2205812at2759"/>
<dbReference type="OMA" id="VNILDSW"/>
<organism evidence="1 2">
    <name type="scientific">Wolfiporia cocos (strain MD-104)</name>
    <name type="common">Brown rot fungus</name>
    <dbReference type="NCBI Taxonomy" id="742152"/>
    <lineage>
        <taxon>Eukaryota</taxon>
        <taxon>Fungi</taxon>
        <taxon>Dikarya</taxon>
        <taxon>Basidiomycota</taxon>
        <taxon>Agaricomycotina</taxon>
        <taxon>Agaricomycetes</taxon>
        <taxon>Polyporales</taxon>
        <taxon>Phaeolaceae</taxon>
        <taxon>Wolfiporia</taxon>
    </lineage>
</organism>
<dbReference type="AlphaFoldDB" id="A0A2H3JA70"/>
<accession>A0A2H3JA70</accession>
<name>A0A2H3JA70_WOLCO</name>
<feature type="non-terminal residue" evidence="1">
    <location>
        <position position="1"/>
    </location>
</feature>
<dbReference type="EMBL" id="KB467965">
    <property type="protein sequence ID" value="PCH39162.1"/>
    <property type="molecule type" value="Genomic_DNA"/>
</dbReference>